<accession>A0A0N4UR00</accession>
<dbReference type="OrthoDB" id="5846437at2759"/>
<dbReference type="STRING" id="318479.A0A0N4UR00"/>
<gene>
    <name evidence="2" type="ORF">DME_LOCUS3920</name>
</gene>
<reference evidence="5" key="1">
    <citation type="submission" date="2017-02" db="UniProtKB">
        <authorList>
            <consortium name="WormBaseParasite"/>
        </authorList>
    </citation>
    <scope>IDENTIFICATION</scope>
</reference>
<reference evidence="2 4" key="2">
    <citation type="submission" date="2018-11" db="EMBL/GenBank/DDBJ databases">
        <authorList>
            <consortium name="Pathogen Informatics"/>
        </authorList>
    </citation>
    <scope>NUCLEOTIDE SEQUENCE [LARGE SCALE GENOMIC DNA]</scope>
</reference>
<keyword evidence="4" id="KW-1185">Reference proteome</keyword>
<evidence type="ECO:0000313" key="2">
    <source>
        <dbReference type="EMBL" id="VDN53947.1"/>
    </source>
</evidence>
<dbReference type="AlphaFoldDB" id="A0A0N4UR00"/>
<organism evidence="3 5">
    <name type="scientific">Dracunculus medinensis</name>
    <name type="common">Guinea worm</name>
    <dbReference type="NCBI Taxonomy" id="318479"/>
    <lineage>
        <taxon>Eukaryota</taxon>
        <taxon>Metazoa</taxon>
        <taxon>Ecdysozoa</taxon>
        <taxon>Nematoda</taxon>
        <taxon>Chromadorea</taxon>
        <taxon>Rhabditida</taxon>
        <taxon>Spirurina</taxon>
        <taxon>Dracunculoidea</taxon>
        <taxon>Dracunculidae</taxon>
        <taxon>Dracunculus</taxon>
    </lineage>
</organism>
<sequence length="177" mass="20328">MLSSKSNDMKSSLQIKKKEKERSKAKIYKRKVPHEAIRLFGKEFQLKLCELLCSDGLKAIDELKAIHGELISFYNEHNLTEMWIPDQFDYDDDNDNDSDMKEIKAPLSRRLHHDAKIDARPIGIARKSQAEDKYKQSQIQLPASIVSANILFELSDDSDDEFSNAISSASKIYKVCF</sequence>
<dbReference type="Proteomes" id="UP000274756">
    <property type="component" value="Unassembled WGS sequence"/>
</dbReference>
<protein>
    <submittedName>
        <fullName evidence="2 5">Uncharacterized protein</fullName>
    </submittedName>
</protein>
<feature type="region of interest" description="Disordered" evidence="1">
    <location>
        <begin position="1"/>
        <end position="27"/>
    </location>
</feature>
<dbReference type="Proteomes" id="UP000038040">
    <property type="component" value="Unplaced"/>
</dbReference>
<feature type="compositionally biased region" description="Polar residues" evidence="1">
    <location>
        <begin position="1"/>
        <end position="14"/>
    </location>
</feature>
<proteinExistence type="predicted"/>
<evidence type="ECO:0000313" key="4">
    <source>
        <dbReference type="Proteomes" id="UP000274756"/>
    </source>
</evidence>
<evidence type="ECO:0000313" key="3">
    <source>
        <dbReference type="Proteomes" id="UP000038040"/>
    </source>
</evidence>
<dbReference type="WBParaSite" id="DME_0001046601-mRNA-1">
    <property type="protein sequence ID" value="DME_0001046601-mRNA-1"/>
    <property type="gene ID" value="DME_0001046601"/>
</dbReference>
<dbReference type="EMBL" id="UYYG01000218">
    <property type="protein sequence ID" value="VDN53947.1"/>
    <property type="molecule type" value="Genomic_DNA"/>
</dbReference>
<evidence type="ECO:0000313" key="5">
    <source>
        <dbReference type="WBParaSite" id="DME_0001046601-mRNA-1"/>
    </source>
</evidence>
<evidence type="ECO:0000256" key="1">
    <source>
        <dbReference type="SAM" id="MobiDB-lite"/>
    </source>
</evidence>
<name>A0A0N4UR00_DRAME</name>